<feature type="compositionally biased region" description="Polar residues" evidence="3">
    <location>
        <begin position="30"/>
        <end position="44"/>
    </location>
</feature>
<dbReference type="Gene3D" id="3.40.50.300">
    <property type="entry name" value="P-loop containing nucleotide triphosphate hydrolases"/>
    <property type="match status" value="1"/>
</dbReference>
<dbReference type="GO" id="GO:0032543">
    <property type="term" value="P:mitochondrial translation"/>
    <property type="evidence" value="ECO:0007669"/>
    <property type="project" value="TreeGrafter"/>
</dbReference>
<evidence type="ECO:0000256" key="3">
    <source>
        <dbReference type="SAM" id="MobiDB-lite"/>
    </source>
</evidence>
<evidence type="ECO:0000313" key="5">
    <source>
        <dbReference type="EMBL" id="AOW04821.1"/>
    </source>
</evidence>
<sequence>MREYQVNMAASICRCGAELLTRRGIRMLSTSTVATQSRSGSPTDTQKRPNKISQEKQDKPKSLFVPRTSFDPVQVSTSNFTHFHKEFLKKGMSMHPHLTLELRDARAPLSTGNVLLSNSFSSAIGSNRLYLYSKSDASLLDDETLKQWHPQGNYLQIDCRSRQAAVKIMKYAATVFQKIDPPPPVGFNMLICGMPNVGKSTLVNTMRRLVVEKTNDWKMQGKKRSVAPVGQQAGVTRALSNRIKVCDSPNIFVFDSPGLFMPSIANSETMIKLALLKCIKESLVDPIVQADYLLYALNRDDPKSYRDLCPPTNDINDILVALRRKWRSTPNQDAGTALRWINEWVSGKKGKVMLDAATPEAFDTYNQKESERMRAWMVKFQQRGKEKGGNRASKIFRA</sequence>
<evidence type="ECO:0000256" key="2">
    <source>
        <dbReference type="ARBA" id="ARBA00023134"/>
    </source>
</evidence>
<dbReference type="AlphaFoldDB" id="A0A1H6Q2W4"/>
<evidence type="ECO:0000256" key="1">
    <source>
        <dbReference type="ARBA" id="ARBA00022741"/>
    </source>
</evidence>
<proteinExistence type="predicted"/>
<dbReference type="InterPro" id="IPR027417">
    <property type="entry name" value="P-loop_NTPase"/>
</dbReference>
<dbReference type="EMBL" id="KZ858947">
    <property type="protein sequence ID" value="RDW29086.1"/>
    <property type="molecule type" value="Genomic_DNA"/>
</dbReference>
<keyword evidence="1" id="KW-0547">Nucleotide-binding</keyword>
<dbReference type="eggNOG" id="KOG2485">
    <property type="taxonomic scope" value="Eukaryota"/>
</dbReference>
<dbReference type="VEuPathDB" id="FungiDB:YALI1_E02290g"/>
<gene>
    <name evidence="6" type="ORF">B0I71DRAFT_126421</name>
    <name evidence="5" type="ORF">YALI1_E02290g</name>
</gene>
<evidence type="ECO:0000259" key="4">
    <source>
        <dbReference type="Pfam" id="PF01926"/>
    </source>
</evidence>
<dbReference type="InterPro" id="IPR023179">
    <property type="entry name" value="GTP-bd_ortho_bundle_sf"/>
</dbReference>
<protein>
    <recommendedName>
        <fullName evidence="4">G domain-containing protein</fullName>
    </recommendedName>
</protein>
<dbReference type="SUPFAM" id="SSF52540">
    <property type="entry name" value="P-loop containing nucleoside triphosphate hydrolases"/>
    <property type="match status" value="1"/>
</dbReference>
<evidence type="ECO:0000313" key="8">
    <source>
        <dbReference type="Proteomes" id="UP000256601"/>
    </source>
</evidence>
<dbReference type="GO" id="GO:0005739">
    <property type="term" value="C:mitochondrion"/>
    <property type="evidence" value="ECO:0007669"/>
    <property type="project" value="TreeGrafter"/>
</dbReference>
<accession>A0A1H6Q2W4</accession>
<dbReference type="EMBL" id="CP017557">
    <property type="protein sequence ID" value="AOW04821.1"/>
    <property type="molecule type" value="Genomic_DNA"/>
</dbReference>
<keyword evidence="2" id="KW-0342">GTP-binding</keyword>
<dbReference type="Proteomes" id="UP000256601">
    <property type="component" value="Unassembled WGS sequence"/>
</dbReference>
<organism evidence="5 7">
    <name type="scientific">Yarrowia lipolytica</name>
    <name type="common">Candida lipolytica</name>
    <dbReference type="NCBI Taxonomy" id="4952"/>
    <lineage>
        <taxon>Eukaryota</taxon>
        <taxon>Fungi</taxon>
        <taxon>Dikarya</taxon>
        <taxon>Ascomycota</taxon>
        <taxon>Saccharomycotina</taxon>
        <taxon>Dipodascomycetes</taxon>
        <taxon>Dipodascales</taxon>
        <taxon>Dipodascales incertae sedis</taxon>
        <taxon>Yarrowia</taxon>
    </lineage>
</organism>
<dbReference type="Pfam" id="PF01926">
    <property type="entry name" value="MMR_HSR1"/>
    <property type="match status" value="1"/>
</dbReference>
<dbReference type="GeneID" id="2912057"/>
<reference evidence="5 7" key="1">
    <citation type="journal article" date="2016" name="PLoS ONE">
        <title>Sequence Assembly of Yarrowia lipolytica Strain W29/CLIB89 Shows Transposable Element Diversity.</title>
        <authorList>
            <person name="Magnan C."/>
            <person name="Yu J."/>
            <person name="Chang I."/>
            <person name="Jahn E."/>
            <person name="Kanomata Y."/>
            <person name="Wu J."/>
            <person name="Zeller M."/>
            <person name="Oakes M."/>
            <person name="Baldi P."/>
            <person name="Sandmeyer S."/>
        </authorList>
    </citation>
    <scope>NUCLEOTIDE SEQUENCE [LARGE SCALE GENOMIC DNA]</scope>
    <source>
        <strain evidence="5">CLIB89</strain>
        <strain evidence="7">CLIB89(W29)</strain>
    </source>
</reference>
<dbReference type="Proteomes" id="UP000182444">
    <property type="component" value="Chromosome 1E"/>
</dbReference>
<dbReference type="KEGG" id="yli:2912057"/>
<dbReference type="PANTHER" id="PTHR45782:SF4">
    <property type="entry name" value="MITOCHONDRIAL RIBOSOME-ASSOCIATED GTPASE 1"/>
    <property type="match status" value="1"/>
</dbReference>
<feature type="region of interest" description="Disordered" evidence="3">
    <location>
        <begin position="30"/>
        <end position="61"/>
    </location>
</feature>
<evidence type="ECO:0000313" key="6">
    <source>
        <dbReference type="EMBL" id="RDW29086.1"/>
    </source>
</evidence>
<dbReference type="GO" id="GO:0003924">
    <property type="term" value="F:GTPase activity"/>
    <property type="evidence" value="ECO:0007669"/>
    <property type="project" value="TreeGrafter"/>
</dbReference>
<dbReference type="VEuPathDB" id="FungiDB:YALI0_E01760g"/>
<evidence type="ECO:0000313" key="7">
    <source>
        <dbReference type="Proteomes" id="UP000182444"/>
    </source>
</evidence>
<dbReference type="GO" id="GO:0005525">
    <property type="term" value="F:GTP binding"/>
    <property type="evidence" value="ECO:0007669"/>
    <property type="project" value="UniProtKB-KW"/>
</dbReference>
<reference evidence="6 8" key="2">
    <citation type="submission" date="2018-07" db="EMBL/GenBank/DDBJ databases">
        <title>Draft Genome Assemblies for Five Robust Yarrowia lipolytica Strains Exhibiting High Lipid Production and Pentose Sugar Utilization and Sugar Alcohol Secretion from Undetoxified Lignocellulosic Biomass Hydrolysates.</title>
        <authorList>
            <consortium name="DOE Joint Genome Institute"/>
            <person name="Walker C."/>
            <person name="Ryu S."/>
            <person name="Na H."/>
            <person name="Zane M."/>
            <person name="LaButti K."/>
            <person name="Lipzen A."/>
            <person name="Haridas S."/>
            <person name="Barry K."/>
            <person name="Grigoriev I.V."/>
            <person name="Quarterman J."/>
            <person name="Slininger P."/>
            <person name="Dien B."/>
            <person name="Trinh C.T."/>
        </authorList>
    </citation>
    <scope>NUCLEOTIDE SEQUENCE [LARGE SCALE GENOMIC DNA]</scope>
    <source>
        <strain evidence="6 8">YB392</strain>
    </source>
</reference>
<dbReference type="OMA" id="IRWWREE"/>
<name>A0A1H6Q2W4_YARLL</name>
<dbReference type="InterPro" id="IPR006073">
    <property type="entry name" value="GTP-bd"/>
</dbReference>
<feature type="domain" description="G" evidence="4">
    <location>
        <begin position="189"/>
        <end position="298"/>
    </location>
</feature>
<dbReference type="Gene3D" id="1.10.1580.10">
    <property type="match status" value="1"/>
</dbReference>
<dbReference type="PANTHER" id="PTHR45782">
    <property type="entry name" value="MITOCHONDRIAL RIBOSOME-ASSOCIATED GTPASE 1"/>
    <property type="match status" value="1"/>
</dbReference>